<dbReference type="SUPFAM" id="SSF143990">
    <property type="entry name" value="YbiA-like"/>
    <property type="match status" value="1"/>
</dbReference>
<dbReference type="CDD" id="cd15457">
    <property type="entry name" value="NADAR"/>
    <property type="match status" value="1"/>
</dbReference>
<protein>
    <submittedName>
        <fullName evidence="2">Infection Response protein</fullName>
    </submittedName>
</protein>
<dbReference type="NCBIfam" id="TIGR02464">
    <property type="entry name" value="ribofla_fusion"/>
    <property type="match status" value="1"/>
</dbReference>
<dbReference type="Proteomes" id="UP001196413">
    <property type="component" value="Unassembled WGS sequence"/>
</dbReference>
<dbReference type="AlphaFoldDB" id="A0AAD5QZL9"/>
<dbReference type="InterPro" id="IPR012816">
    <property type="entry name" value="NADAR"/>
</dbReference>
<evidence type="ECO:0000313" key="2">
    <source>
        <dbReference type="EMBL" id="KAJ1366819.1"/>
    </source>
</evidence>
<name>A0AAD5QZL9_PARTN</name>
<comment type="caution">
    <text evidence="2">The sequence shown here is derived from an EMBL/GenBank/DDBJ whole genome shotgun (WGS) entry which is preliminary data.</text>
</comment>
<proteinExistence type="predicted"/>
<gene>
    <name evidence="2" type="primary">IRG-1_1</name>
    <name evidence="2" type="ORF">KIN20_027588</name>
</gene>
<dbReference type="Gene3D" id="1.10.357.40">
    <property type="entry name" value="YbiA-like"/>
    <property type="match status" value="1"/>
</dbReference>
<accession>A0AAD5QZL9</accession>
<dbReference type="Pfam" id="PF08719">
    <property type="entry name" value="NADAR"/>
    <property type="match status" value="1"/>
</dbReference>
<dbReference type="InterPro" id="IPR037238">
    <property type="entry name" value="YbiA-like_sf"/>
</dbReference>
<feature type="domain" description="NADAR" evidence="1">
    <location>
        <begin position="19"/>
        <end position="148"/>
    </location>
</feature>
<organism evidence="2 3">
    <name type="scientific">Parelaphostrongylus tenuis</name>
    <name type="common">Meningeal worm</name>
    <dbReference type="NCBI Taxonomy" id="148309"/>
    <lineage>
        <taxon>Eukaryota</taxon>
        <taxon>Metazoa</taxon>
        <taxon>Ecdysozoa</taxon>
        <taxon>Nematoda</taxon>
        <taxon>Chromadorea</taxon>
        <taxon>Rhabditida</taxon>
        <taxon>Rhabditina</taxon>
        <taxon>Rhabditomorpha</taxon>
        <taxon>Strongyloidea</taxon>
        <taxon>Metastrongylidae</taxon>
        <taxon>Parelaphostrongylus</taxon>
    </lineage>
</organism>
<dbReference type="EMBL" id="JAHQIW010005669">
    <property type="protein sequence ID" value="KAJ1366819.1"/>
    <property type="molecule type" value="Genomic_DNA"/>
</dbReference>
<sequence>MGTRRVSSPCANGYGWIKKAVSCVEQFYMYNKAISANDKAAAERIMAERDPKQMKRIGTEIVGFNRDRWDSMSSGVMTLALEAKFVQNTQLRRLLFLTHGSRLVECSPHDLIWGIGLSIDSPDAVNPSRWRGKNRLGCLMDGVREKLWAMDEYRAQRDDVEGQMNLYPGYADLYFSSTIPRSHLNH</sequence>
<keyword evidence="3" id="KW-1185">Reference proteome</keyword>
<evidence type="ECO:0000313" key="3">
    <source>
        <dbReference type="Proteomes" id="UP001196413"/>
    </source>
</evidence>
<reference evidence="2" key="1">
    <citation type="submission" date="2021-06" db="EMBL/GenBank/DDBJ databases">
        <title>Parelaphostrongylus tenuis whole genome reference sequence.</title>
        <authorList>
            <person name="Garwood T.J."/>
            <person name="Larsen P.A."/>
            <person name="Fountain-Jones N.M."/>
            <person name="Garbe J.R."/>
            <person name="Macchietto M.G."/>
            <person name="Kania S.A."/>
            <person name="Gerhold R.W."/>
            <person name="Richards J.E."/>
            <person name="Wolf T.M."/>
        </authorList>
    </citation>
    <scope>NUCLEOTIDE SEQUENCE</scope>
    <source>
        <strain evidence="2">MNPRO001-30</strain>
        <tissue evidence="2">Meninges</tissue>
    </source>
</reference>
<evidence type="ECO:0000259" key="1">
    <source>
        <dbReference type="Pfam" id="PF08719"/>
    </source>
</evidence>